<evidence type="ECO:0000256" key="9">
    <source>
        <dbReference type="ARBA" id="ARBA00048679"/>
    </source>
</evidence>
<feature type="region of interest" description="Disordered" evidence="11">
    <location>
        <begin position="453"/>
        <end position="548"/>
    </location>
</feature>
<evidence type="ECO:0000256" key="8">
    <source>
        <dbReference type="ARBA" id="ARBA00047899"/>
    </source>
</evidence>
<keyword evidence="6 13" id="KW-0418">Kinase</keyword>
<dbReference type="Proteomes" id="UP000237925">
    <property type="component" value="Chromosome"/>
</dbReference>
<evidence type="ECO:0000313" key="13">
    <source>
        <dbReference type="EMBL" id="AVO48722.1"/>
    </source>
</evidence>
<feature type="binding site" evidence="10">
    <location>
        <position position="55"/>
    </location>
    <ligand>
        <name>ATP</name>
        <dbReference type="ChEBI" id="CHEBI:30616"/>
    </ligand>
</feature>
<dbReference type="InterPro" id="IPR000719">
    <property type="entry name" value="Prot_kinase_dom"/>
</dbReference>
<feature type="compositionally biased region" description="Pro residues" evidence="11">
    <location>
        <begin position="455"/>
        <end position="467"/>
    </location>
</feature>
<comment type="catalytic activity">
    <reaction evidence="8">
        <text>L-threonyl-[protein] + ATP = O-phospho-L-threonyl-[protein] + ADP + H(+)</text>
        <dbReference type="Rhea" id="RHEA:46608"/>
        <dbReference type="Rhea" id="RHEA-COMP:11060"/>
        <dbReference type="Rhea" id="RHEA-COMP:11605"/>
        <dbReference type="ChEBI" id="CHEBI:15378"/>
        <dbReference type="ChEBI" id="CHEBI:30013"/>
        <dbReference type="ChEBI" id="CHEBI:30616"/>
        <dbReference type="ChEBI" id="CHEBI:61977"/>
        <dbReference type="ChEBI" id="CHEBI:456216"/>
        <dbReference type="EC" id="2.7.11.1"/>
    </reaction>
</comment>
<dbReference type="PANTHER" id="PTHR43671">
    <property type="entry name" value="SERINE/THREONINE-PROTEIN KINASE NEK"/>
    <property type="match status" value="1"/>
</dbReference>
<accession>A0A2R3QAA3</accession>
<keyword evidence="4" id="KW-0808">Transferase</keyword>
<evidence type="ECO:0000256" key="11">
    <source>
        <dbReference type="SAM" id="MobiDB-lite"/>
    </source>
</evidence>
<dbReference type="Gene3D" id="1.10.510.10">
    <property type="entry name" value="Transferase(Phosphotransferase) domain 1"/>
    <property type="match status" value="1"/>
</dbReference>
<dbReference type="Pfam" id="PF00069">
    <property type="entry name" value="Pkinase"/>
    <property type="match status" value="1"/>
</dbReference>
<dbReference type="InterPro" id="IPR050660">
    <property type="entry name" value="NEK_Ser/Thr_kinase"/>
</dbReference>
<gene>
    <name evidence="13" type="ORF">C6568_05185</name>
</gene>
<comment type="similarity">
    <text evidence="1">Belongs to the protein kinase superfamily. NEK Ser/Thr protein kinase family. NIMA subfamily.</text>
</comment>
<organism evidence="13 14">
    <name type="scientific">Melaminivora suipulveris</name>
    <dbReference type="NCBI Taxonomy" id="2109913"/>
    <lineage>
        <taxon>Bacteria</taxon>
        <taxon>Pseudomonadati</taxon>
        <taxon>Pseudomonadota</taxon>
        <taxon>Betaproteobacteria</taxon>
        <taxon>Burkholderiales</taxon>
        <taxon>Comamonadaceae</taxon>
        <taxon>Melaminivora</taxon>
    </lineage>
</organism>
<dbReference type="Gene3D" id="3.30.200.20">
    <property type="entry name" value="Phosphorylase Kinase, domain 1"/>
    <property type="match status" value="1"/>
</dbReference>
<dbReference type="CDD" id="cd14014">
    <property type="entry name" value="STKc_PknB_like"/>
    <property type="match status" value="1"/>
</dbReference>
<dbReference type="OrthoDB" id="9801841at2"/>
<keyword evidence="14" id="KW-1185">Reference proteome</keyword>
<dbReference type="PROSITE" id="PS00107">
    <property type="entry name" value="PROTEIN_KINASE_ATP"/>
    <property type="match status" value="1"/>
</dbReference>
<dbReference type="PROSITE" id="PS50011">
    <property type="entry name" value="PROTEIN_KINASE_DOM"/>
    <property type="match status" value="1"/>
</dbReference>
<dbReference type="PANTHER" id="PTHR43671:SF98">
    <property type="entry name" value="SERINE_THREONINE-PROTEIN KINASE NEK11"/>
    <property type="match status" value="1"/>
</dbReference>
<evidence type="ECO:0000259" key="12">
    <source>
        <dbReference type="PROSITE" id="PS50011"/>
    </source>
</evidence>
<evidence type="ECO:0000256" key="5">
    <source>
        <dbReference type="ARBA" id="ARBA00022741"/>
    </source>
</evidence>
<dbReference type="EMBL" id="CP027667">
    <property type="protein sequence ID" value="AVO48722.1"/>
    <property type="molecule type" value="Genomic_DNA"/>
</dbReference>
<evidence type="ECO:0000256" key="6">
    <source>
        <dbReference type="ARBA" id="ARBA00022777"/>
    </source>
</evidence>
<feature type="compositionally biased region" description="Low complexity" evidence="11">
    <location>
        <begin position="468"/>
        <end position="506"/>
    </location>
</feature>
<dbReference type="GO" id="GO:0005524">
    <property type="term" value="F:ATP binding"/>
    <property type="evidence" value="ECO:0007669"/>
    <property type="project" value="UniProtKB-UniRule"/>
</dbReference>
<evidence type="ECO:0000256" key="4">
    <source>
        <dbReference type="ARBA" id="ARBA00022679"/>
    </source>
</evidence>
<evidence type="ECO:0000256" key="2">
    <source>
        <dbReference type="ARBA" id="ARBA00012513"/>
    </source>
</evidence>
<evidence type="ECO:0000256" key="7">
    <source>
        <dbReference type="ARBA" id="ARBA00022840"/>
    </source>
</evidence>
<keyword evidence="3 13" id="KW-0723">Serine/threonine-protein kinase</keyword>
<evidence type="ECO:0000256" key="1">
    <source>
        <dbReference type="ARBA" id="ARBA00010886"/>
    </source>
</evidence>
<evidence type="ECO:0000256" key="3">
    <source>
        <dbReference type="ARBA" id="ARBA00022527"/>
    </source>
</evidence>
<feature type="domain" description="Protein kinase" evidence="12">
    <location>
        <begin position="26"/>
        <end position="320"/>
    </location>
</feature>
<reference evidence="13 14" key="1">
    <citation type="submission" date="2018-03" db="EMBL/GenBank/DDBJ databases">
        <title>Genome sequencing of Melaminivora sp.</title>
        <authorList>
            <person name="Kim S.-J."/>
            <person name="Heo J."/>
            <person name="Ahn J.-H."/>
            <person name="Kwon S.-W."/>
        </authorList>
    </citation>
    <scope>NUCLEOTIDE SEQUENCE [LARGE SCALE GENOMIC DNA]</scope>
    <source>
        <strain evidence="13 14">SC2-9</strain>
    </source>
</reference>
<evidence type="ECO:0000256" key="10">
    <source>
        <dbReference type="PROSITE-ProRule" id="PRU10141"/>
    </source>
</evidence>
<dbReference type="AlphaFoldDB" id="A0A2R3QAA3"/>
<keyword evidence="7 10" id="KW-0067">ATP-binding</keyword>
<dbReference type="RefSeq" id="WP_106683202.1">
    <property type="nucleotide sequence ID" value="NZ_CP027667.1"/>
</dbReference>
<dbReference type="InterPro" id="IPR011009">
    <property type="entry name" value="Kinase-like_dom_sf"/>
</dbReference>
<keyword evidence="5 10" id="KW-0547">Nucleotide-binding</keyword>
<dbReference type="EC" id="2.7.11.1" evidence="2"/>
<dbReference type="GO" id="GO:0004674">
    <property type="term" value="F:protein serine/threonine kinase activity"/>
    <property type="evidence" value="ECO:0007669"/>
    <property type="project" value="UniProtKB-KW"/>
</dbReference>
<proteinExistence type="inferred from homology"/>
<evidence type="ECO:0000313" key="14">
    <source>
        <dbReference type="Proteomes" id="UP000237925"/>
    </source>
</evidence>
<dbReference type="KEGG" id="mela:C6568_05185"/>
<dbReference type="SUPFAM" id="SSF56112">
    <property type="entry name" value="Protein kinase-like (PK-like)"/>
    <property type="match status" value="1"/>
</dbReference>
<name>A0A2R3QAA3_9BURK</name>
<feature type="compositionally biased region" description="Pro residues" evidence="11">
    <location>
        <begin position="507"/>
        <end position="543"/>
    </location>
</feature>
<protein>
    <recommendedName>
        <fullName evidence="2">non-specific serine/threonine protein kinase</fullName>
        <ecNumber evidence="2">2.7.11.1</ecNumber>
    </recommendedName>
</protein>
<comment type="catalytic activity">
    <reaction evidence="9">
        <text>L-seryl-[protein] + ATP = O-phospho-L-seryl-[protein] + ADP + H(+)</text>
        <dbReference type="Rhea" id="RHEA:17989"/>
        <dbReference type="Rhea" id="RHEA-COMP:9863"/>
        <dbReference type="Rhea" id="RHEA-COMP:11604"/>
        <dbReference type="ChEBI" id="CHEBI:15378"/>
        <dbReference type="ChEBI" id="CHEBI:29999"/>
        <dbReference type="ChEBI" id="CHEBI:30616"/>
        <dbReference type="ChEBI" id="CHEBI:83421"/>
        <dbReference type="ChEBI" id="CHEBI:456216"/>
        <dbReference type="EC" id="2.7.11.1"/>
    </reaction>
</comment>
<dbReference type="InterPro" id="IPR017441">
    <property type="entry name" value="Protein_kinase_ATP_BS"/>
</dbReference>
<sequence>MDPRTAAPRTVDHIDALPPGTRLGEFEITALLGVGGFGMVYQAFDHSLLRFVAIKEYMPAALAGRAQGHSLWVRSSSHASSFEAGLASFVGEARLLAQFDHPSLVKVFRFWEANRTAYMVMPLYSGMTLKQARAHMRTPPSEAWLRQVLWSVTSALRVLHDGQTLHRDVSPDNIFLQDSGPPVLLDLGAARRAITQREGHHTAVLKVNYAPIEQYADAGSHLREGPWSDLYALGAVVHGCLCNDAPLPATLRAIRDRMVPFTRVARTVRKQLGVEYSRPFVEAVSQCLALQPADRPQSVDALLQTMDLSVAPADLEHFDFRAELGDNWVEPASADAPGVALTSLLYPSALSQPLGQALPAVPQAMESSTAFAETVVADWGLSQVSAAPQSAAQAASAPQMPSERPRGAIAARLRWGAAAALLLTTLAAGWAWQGTRKPPRTPESEIITEFAPQPAAAPAPQSAPEPLPAAGDEPSSSAAEAASAPALSASAVTEAAPAARARSTRPAPAPPSVAPAPAAPAPAAPAPPPPAPAPPAPPPPRPAPAVVAGPSEACASASFLARPLCVHQQCQKAALAAHPECVALRRRQEEEARQRQLYPQ</sequence>